<evidence type="ECO:0000256" key="1">
    <source>
        <dbReference type="SAM" id="SignalP"/>
    </source>
</evidence>
<dbReference type="RefSeq" id="WP_129751290.1">
    <property type="nucleotide sequence ID" value="NZ_JUIW01000007.1"/>
</dbReference>
<dbReference type="Gene3D" id="3.30.110.170">
    <property type="entry name" value="Protein of unknown function (DUF541), domain 1"/>
    <property type="match status" value="1"/>
</dbReference>
<feature type="chain" id="PRO_5019136711" evidence="1">
    <location>
        <begin position="19"/>
        <end position="235"/>
    </location>
</feature>
<dbReference type="OrthoDB" id="6021921at2"/>
<dbReference type="Gene3D" id="3.30.70.2970">
    <property type="entry name" value="Protein of unknown function (DUF541), domain 2"/>
    <property type="match status" value="1"/>
</dbReference>
<reference evidence="2 3" key="1">
    <citation type="submission" date="2014-12" db="EMBL/GenBank/DDBJ databases">
        <title>Genome sequence of Flavobacterium beibuense RSKm HC5.</title>
        <authorList>
            <person name="Kim J.F."/>
            <person name="Song J.Y."/>
            <person name="Kwak M.-J."/>
            <person name="Lee S.-W."/>
        </authorList>
    </citation>
    <scope>NUCLEOTIDE SEQUENCE [LARGE SCALE GENOMIC DNA]</scope>
    <source>
        <strain evidence="2 3">RSKm HC5</strain>
    </source>
</reference>
<feature type="signal peptide" evidence="1">
    <location>
        <begin position="1"/>
        <end position="18"/>
    </location>
</feature>
<dbReference type="InterPro" id="IPR007497">
    <property type="entry name" value="SIMPL/DUF541"/>
</dbReference>
<gene>
    <name evidence="2" type="ORF">NU09_2166</name>
</gene>
<dbReference type="Pfam" id="PF04402">
    <property type="entry name" value="SIMPL"/>
    <property type="match status" value="1"/>
</dbReference>
<sequence length="235" mass="26035">MKKIALVLVMMVAGAVNAQTGSQIPQVTVTGEGIIRVVPDMATITIGVNNQGNDSADVKKENDKAVDAVLKYLKKSGIDAKDYQTQRVYLNRNYDYDKKKYYYSASQTITVKLRDLTKYDALMGGLVESGVNNIQGVEFESSKQKEYETQARREAMLDAKKKAQEYMSALNQEMGPAIMINENAVSSYMPMRTMAMYDKAEAGGQRETIAAGEIEIKANVTVGFIIKINSNDLRN</sequence>
<dbReference type="AlphaFoldDB" id="A0A444W925"/>
<name>A0A444W925_9FLAO</name>
<dbReference type="GO" id="GO:0006974">
    <property type="term" value="P:DNA damage response"/>
    <property type="evidence" value="ECO:0007669"/>
    <property type="project" value="TreeGrafter"/>
</dbReference>
<evidence type="ECO:0000313" key="3">
    <source>
        <dbReference type="Proteomes" id="UP000289775"/>
    </source>
</evidence>
<keyword evidence="3" id="KW-1185">Reference proteome</keyword>
<protein>
    <submittedName>
        <fullName evidence="2">Outer membrane protein</fullName>
    </submittedName>
</protein>
<dbReference type="InterPro" id="IPR052022">
    <property type="entry name" value="26kDa_periplasmic_antigen"/>
</dbReference>
<keyword evidence="1" id="KW-0732">Signal</keyword>
<dbReference type="Proteomes" id="UP000289775">
    <property type="component" value="Unassembled WGS sequence"/>
</dbReference>
<accession>A0A444W925</accession>
<evidence type="ECO:0000313" key="2">
    <source>
        <dbReference type="EMBL" id="RYJ42380.1"/>
    </source>
</evidence>
<organism evidence="2 3">
    <name type="scientific">Flavobacterium beibuense</name>
    <dbReference type="NCBI Taxonomy" id="657326"/>
    <lineage>
        <taxon>Bacteria</taxon>
        <taxon>Pseudomonadati</taxon>
        <taxon>Bacteroidota</taxon>
        <taxon>Flavobacteriia</taxon>
        <taxon>Flavobacteriales</taxon>
        <taxon>Flavobacteriaceae</taxon>
        <taxon>Flavobacterium</taxon>
    </lineage>
</organism>
<dbReference type="PANTHER" id="PTHR34387:SF1">
    <property type="entry name" value="PERIPLASMIC IMMUNOGENIC PROTEIN"/>
    <property type="match status" value="1"/>
</dbReference>
<dbReference type="EMBL" id="JUIW01000007">
    <property type="protein sequence ID" value="RYJ42380.1"/>
    <property type="molecule type" value="Genomic_DNA"/>
</dbReference>
<proteinExistence type="predicted"/>
<dbReference type="PANTHER" id="PTHR34387">
    <property type="entry name" value="SLR1258 PROTEIN"/>
    <property type="match status" value="1"/>
</dbReference>
<comment type="caution">
    <text evidence="2">The sequence shown here is derived from an EMBL/GenBank/DDBJ whole genome shotgun (WGS) entry which is preliminary data.</text>
</comment>